<gene>
    <name evidence="1" type="ORF">BUFA31_15260</name>
</gene>
<protein>
    <submittedName>
        <fullName evidence="1">Uncharacterized protein</fullName>
    </submittedName>
</protein>
<organism evidence="1 2">
    <name type="scientific">Butyricicoccus faecihominis</name>
    <dbReference type="NCBI Taxonomy" id="1712515"/>
    <lineage>
        <taxon>Bacteria</taxon>
        <taxon>Bacillati</taxon>
        <taxon>Bacillota</taxon>
        <taxon>Clostridia</taxon>
        <taxon>Eubacteriales</taxon>
        <taxon>Butyricicoccaceae</taxon>
        <taxon>Butyricicoccus</taxon>
    </lineage>
</organism>
<evidence type="ECO:0000313" key="2">
    <source>
        <dbReference type="Proteomes" id="UP000620147"/>
    </source>
</evidence>
<reference evidence="1 2" key="1">
    <citation type="submission" date="2020-06" db="EMBL/GenBank/DDBJ databases">
        <title>Characterization of fructooligosaccharide metabolism and fructooligosaccharide-degrading enzymes in human commensal butyrate producers.</title>
        <authorList>
            <person name="Tanno H."/>
            <person name="Fujii T."/>
            <person name="Hirano K."/>
            <person name="Maeno S."/>
            <person name="Tonozuka T."/>
            <person name="Sakamoto M."/>
            <person name="Ohkuma M."/>
            <person name="Tochio T."/>
            <person name="Endo A."/>
        </authorList>
    </citation>
    <scope>NUCLEOTIDE SEQUENCE [LARGE SCALE GENOMIC DNA]</scope>
    <source>
        <strain evidence="1 2">JCM 31056</strain>
    </source>
</reference>
<sequence>MKYEVWVLTDKGHIAYQWTQYFCDSREVALQKVEEWLGKAEKIEVKPV</sequence>
<evidence type="ECO:0000313" key="1">
    <source>
        <dbReference type="EMBL" id="GFO88362.1"/>
    </source>
</evidence>
<dbReference type="EMBL" id="BLYJ01000017">
    <property type="protein sequence ID" value="GFO88362.1"/>
    <property type="molecule type" value="Genomic_DNA"/>
</dbReference>
<name>A0ABQ1E071_9FIRM</name>
<comment type="caution">
    <text evidence="1">The sequence shown here is derived from an EMBL/GenBank/DDBJ whole genome shotgun (WGS) entry which is preliminary data.</text>
</comment>
<accession>A0ABQ1E071</accession>
<proteinExistence type="predicted"/>
<dbReference type="Proteomes" id="UP000620147">
    <property type="component" value="Unassembled WGS sequence"/>
</dbReference>
<dbReference type="RefSeq" id="WP_188885716.1">
    <property type="nucleotide sequence ID" value="NZ_BLYJ01000017.1"/>
</dbReference>
<keyword evidence="2" id="KW-1185">Reference proteome</keyword>